<keyword evidence="2" id="KW-1185">Reference proteome</keyword>
<gene>
    <name evidence="1" type="ORF">FHR33_008327</name>
</gene>
<proteinExistence type="predicted"/>
<evidence type="ECO:0000313" key="2">
    <source>
        <dbReference type="Proteomes" id="UP000579945"/>
    </source>
</evidence>
<dbReference type="AlphaFoldDB" id="A0A7W5VQF1"/>
<protein>
    <submittedName>
        <fullName evidence="1">Uncharacterized protein</fullName>
    </submittedName>
</protein>
<dbReference type="EMBL" id="JACIBV010000001">
    <property type="protein sequence ID" value="MBB3732467.1"/>
    <property type="molecule type" value="Genomic_DNA"/>
</dbReference>
<accession>A0A7W5VQF1</accession>
<dbReference type="Proteomes" id="UP000579945">
    <property type="component" value="Unassembled WGS sequence"/>
</dbReference>
<organism evidence="1 2">
    <name type="scientific">Nonomuraea dietziae</name>
    <dbReference type="NCBI Taxonomy" id="65515"/>
    <lineage>
        <taxon>Bacteria</taxon>
        <taxon>Bacillati</taxon>
        <taxon>Actinomycetota</taxon>
        <taxon>Actinomycetes</taxon>
        <taxon>Streptosporangiales</taxon>
        <taxon>Streptosporangiaceae</taxon>
        <taxon>Nonomuraea</taxon>
    </lineage>
</organism>
<evidence type="ECO:0000313" key="1">
    <source>
        <dbReference type="EMBL" id="MBB3732467.1"/>
    </source>
</evidence>
<name>A0A7W5VQF1_9ACTN</name>
<comment type="caution">
    <text evidence="1">The sequence shown here is derived from an EMBL/GenBank/DDBJ whole genome shotgun (WGS) entry which is preliminary data.</text>
</comment>
<sequence>MRRFAADTSAEPAIATIRTAQTIFTQGRMPSFCCATPSGTKSALDRPKRSTP</sequence>
<reference evidence="1 2" key="1">
    <citation type="submission" date="2020-08" db="EMBL/GenBank/DDBJ databases">
        <title>Sequencing the genomes of 1000 actinobacteria strains.</title>
        <authorList>
            <person name="Klenk H.-P."/>
        </authorList>
    </citation>
    <scope>NUCLEOTIDE SEQUENCE [LARGE SCALE GENOMIC DNA]</scope>
    <source>
        <strain evidence="1 2">DSM 44320</strain>
    </source>
</reference>